<gene>
    <name evidence="4" type="ORF">BJI69_15980</name>
</gene>
<dbReference type="GO" id="GO:0016491">
    <property type="term" value="F:oxidoreductase activity"/>
    <property type="evidence" value="ECO:0007669"/>
    <property type="project" value="InterPro"/>
</dbReference>
<dbReference type="InterPro" id="IPR029039">
    <property type="entry name" value="Flavoprotein-like_sf"/>
</dbReference>
<dbReference type="Proteomes" id="UP000182987">
    <property type="component" value="Chromosome"/>
</dbReference>
<sequence length="202" mass="21401">MPLKALGLNCTLSPSPKPSSTQKLLDQLLDGLSKHGVGTDSQRVVDLNIKPGVKHDEGAGDDWPGLRERMMAADILVIATPIWMGQPSSVSKRVLERMDAILGDIGDDGRYPTFGKVAIVGVVGNEDGAHHVTAELYQALADVGFTIPAGSSAYWVGEAMSDTNYIDLKKTPEKVASTIATLTTNAAHLAKILKASNYPAPP</sequence>
<accession>A0A0G9HFD3</accession>
<dbReference type="SUPFAM" id="SSF52218">
    <property type="entry name" value="Flavoproteins"/>
    <property type="match status" value="1"/>
</dbReference>
<dbReference type="Gene3D" id="3.40.50.360">
    <property type="match status" value="1"/>
</dbReference>
<dbReference type="PANTHER" id="PTHR43278:SF4">
    <property type="entry name" value="NAD(P)H-DEPENDENT FMN-CONTAINING OXIDOREDUCTASE YWQN-RELATED"/>
    <property type="match status" value="1"/>
</dbReference>
<dbReference type="KEGG" id="lrz:BJI69_15980"/>
<protein>
    <submittedName>
        <fullName evidence="4">NADPH-dependent oxidoreductase</fullName>
    </submittedName>
</protein>
<name>A0A0G9HFD3_9GAMM</name>
<evidence type="ECO:0000313" key="4">
    <source>
        <dbReference type="EMBL" id="APG05250.1"/>
    </source>
</evidence>
<evidence type="ECO:0000313" key="5">
    <source>
        <dbReference type="Proteomes" id="UP000182987"/>
    </source>
</evidence>
<dbReference type="STRING" id="1440763.BJI69_15980"/>
<dbReference type="PATRIC" id="fig|1440763.5.peg.832"/>
<dbReference type="InterPro" id="IPR005025">
    <property type="entry name" value="FMN_Rdtase-like_dom"/>
</dbReference>
<dbReference type="EMBL" id="CP017480">
    <property type="protein sequence ID" value="APG05250.1"/>
    <property type="molecule type" value="Genomic_DNA"/>
</dbReference>
<dbReference type="Pfam" id="PF03358">
    <property type="entry name" value="FMN_red"/>
    <property type="match status" value="1"/>
</dbReference>
<evidence type="ECO:0000259" key="3">
    <source>
        <dbReference type="Pfam" id="PF03358"/>
    </source>
</evidence>
<evidence type="ECO:0000256" key="1">
    <source>
        <dbReference type="ARBA" id="ARBA00022630"/>
    </source>
</evidence>
<organism evidence="4 5">
    <name type="scientific">Luteibacter rhizovicinus DSM 16549</name>
    <dbReference type="NCBI Taxonomy" id="1440763"/>
    <lineage>
        <taxon>Bacteria</taxon>
        <taxon>Pseudomonadati</taxon>
        <taxon>Pseudomonadota</taxon>
        <taxon>Gammaproteobacteria</taxon>
        <taxon>Lysobacterales</taxon>
        <taxon>Rhodanobacteraceae</taxon>
        <taxon>Luteibacter</taxon>
    </lineage>
</organism>
<keyword evidence="1" id="KW-0285">Flavoprotein</keyword>
<dbReference type="AlphaFoldDB" id="A0A0G9HFD3"/>
<evidence type="ECO:0000256" key="2">
    <source>
        <dbReference type="ARBA" id="ARBA00022643"/>
    </source>
</evidence>
<keyword evidence="2" id="KW-0288">FMN</keyword>
<feature type="domain" description="NADPH-dependent FMN reductase-like" evidence="3">
    <location>
        <begin position="6"/>
        <end position="156"/>
    </location>
</feature>
<reference evidence="5" key="1">
    <citation type="submission" date="2016-09" db="EMBL/GenBank/DDBJ databases">
        <authorList>
            <person name="Lysoe E."/>
        </authorList>
    </citation>
    <scope>NUCLEOTIDE SEQUENCE [LARGE SCALE GENOMIC DNA]</scope>
    <source>
        <strain evidence="5">LJ96T</strain>
    </source>
</reference>
<dbReference type="InterPro" id="IPR051796">
    <property type="entry name" value="ISF_SsuE-like"/>
</dbReference>
<dbReference type="PANTHER" id="PTHR43278">
    <property type="entry name" value="NAD(P)H-DEPENDENT FMN-CONTAINING OXIDOREDUCTASE YWQN-RELATED"/>
    <property type="match status" value="1"/>
</dbReference>
<keyword evidence="5" id="KW-1185">Reference proteome</keyword>
<proteinExistence type="predicted"/>
<dbReference type="RefSeq" id="WP_046966765.1">
    <property type="nucleotide sequence ID" value="NZ_CP017480.1"/>
</dbReference>
<dbReference type="OrthoDB" id="8853249at2"/>